<reference evidence="1" key="1">
    <citation type="submission" date="2020-07" db="EMBL/GenBank/DDBJ databases">
        <title>Multicomponent nature underlies the extraordinary mechanical properties of spider dragline silk.</title>
        <authorList>
            <person name="Kono N."/>
            <person name="Nakamura H."/>
            <person name="Mori M."/>
            <person name="Yoshida Y."/>
            <person name="Ohtoshi R."/>
            <person name="Malay A.D."/>
            <person name="Moran D.A.P."/>
            <person name="Tomita M."/>
            <person name="Numata K."/>
            <person name="Arakawa K."/>
        </authorList>
    </citation>
    <scope>NUCLEOTIDE SEQUENCE</scope>
</reference>
<organism evidence="1 2">
    <name type="scientific">Trichonephila clavata</name>
    <name type="common">Joro spider</name>
    <name type="synonym">Nephila clavata</name>
    <dbReference type="NCBI Taxonomy" id="2740835"/>
    <lineage>
        <taxon>Eukaryota</taxon>
        <taxon>Metazoa</taxon>
        <taxon>Ecdysozoa</taxon>
        <taxon>Arthropoda</taxon>
        <taxon>Chelicerata</taxon>
        <taxon>Arachnida</taxon>
        <taxon>Araneae</taxon>
        <taxon>Araneomorphae</taxon>
        <taxon>Entelegynae</taxon>
        <taxon>Araneoidea</taxon>
        <taxon>Nephilidae</taxon>
        <taxon>Trichonephila</taxon>
    </lineage>
</organism>
<dbReference type="Proteomes" id="UP000887116">
    <property type="component" value="Unassembled WGS sequence"/>
</dbReference>
<dbReference type="OrthoDB" id="6433131at2759"/>
<sequence>MDDFPIDLAKPGNLLHRNSSVDEVKSVLKSLNVTSEILKNHSVALRDQLLRGKIRFNSIIKYESEHKSRFRDLQCLKTRMEKLFKSFNFIRYQTVRNIGVNLPLFCLLRNPEFECCDAIIESVEEYKRTLWLFEYLLLEINTVHTQFMNIVESLKEEVFAGEVSPRKSLRC</sequence>
<protein>
    <submittedName>
        <fullName evidence="1">Uncharacterized protein</fullName>
    </submittedName>
</protein>
<dbReference type="EMBL" id="BMAO01026835">
    <property type="protein sequence ID" value="GFR12791.1"/>
    <property type="molecule type" value="Genomic_DNA"/>
</dbReference>
<evidence type="ECO:0000313" key="1">
    <source>
        <dbReference type="EMBL" id="GFR12791.1"/>
    </source>
</evidence>
<accession>A0A8X6LJ74</accession>
<evidence type="ECO:0000313" key="2">
    <source>
        <dbReference type="Proteomes" id="UP000887116"/>
    </source>
</evidence>
<comment type="caution">
    <text evidence="1">The sequence shown here is derived from an EMBL/GenBank/DDBJ whole genome shotgun (WGS) entry which is preliminary data.</text>
</comment>
<name>A0A8X6LJ74_TRICU</name>
<proteinExistence type="predicted"/>
<keyword evidence="2" id="KW-1185">Reference proteome</keyword>
<gene>
    <name evidence="1" type="ORF">TNCT_12701</name>
</gene>
<dbReference type="AlphaFoldDB" id="A0A8X6LJ74"/>